<evidence type="ECO:0008006" key="4">
    <source>
        <dbReference type="Google" id="ProtNLM"/>
    </source>
</evidence>
<keyword evidence="3" id="KW-1185">Reference proteome</keyword>
<dbReference type="Proteomes" id="UP001150569">
    <property type="component" value="Unassembled WGS sequence"/>
</dbReference>
<proteinExistence type="predicted"/>
<reference evidence="2" key="1">
    <citation type="submission" date="2022-07" db="EMBL/GenBank/DDBJ databases">
        <title>Phylogenomic reconstructions and comparative analyses of Kickxellomycotina fungi.</title>
        <authorList>
            <person name="Reynolds N.K."/>
            <person name="Stajich J.E."/>
            <person name="Barry K."/>
            <person name="Grigoriev I.V."/>
            <person name="Crous P."/>
            <person name="Smith M.E."/>
        </authorList>
    </citation>
    <scope>NUCLEOTIDE SEQUENCE</scope>
    <source>
        <strain evidence="2">RSA 861</strain>
    </source>
</reference>
<feature type="region of interest" description="Disordered" evidence="1">
    <location>
        <begin position="137"/>
        <end position="160"/>
    </location>
</feature>
<sequence>MYTDYTLATARAATHLPSYPLPPLSPCLAAEEPLVTPRISAETLALLKGTASSTKSREAAPVRREFIGRTGRRHIKRQGSAMLIENLANLNLPPDTDEAEFVPDWPRRTFRFDRENIRRALLSDRAARRCDITVPTSPAAASWTHPQSGSPPRSRETGHIRRRLRCQRISDKLVDRYESELVTALSQWFPVTATTAAEDAADEGVAVVDVAPKGAKTASPAKSVAPIPLSRTVSGEDWQVVHHSEAERDPTAVRLRQEDEGVEEDLVLVSHDLTLEEQVSGQATPVAVAQTTSGPSATAVSVPYYLSWETDALSRLVIHCLSEYYHLRSVSLTDAVTGRRTIYVFHPAFFRLSPEGSVVNRLNTKTAEPAFIWPDRTLAHVVFG</sequence>
<evidence type="ECO:0000313" key="3">
    <source>
        <dbReference type="Proteomes" id="UP001150569"/>
    </source>
</evidence>
<gene>
    <name evidence="2" type="ORF">IWQ60_001755</name>
</gene>
<dbReference type="AlphaFoldDB" id="A0A9W8AK43"/>
<evidence type="ECO:0000313" key="2">
    <source>
        <dbReference type="EMBL" id="KAJ1928755.1"/>
    </source>
</evidence>
<accession>A0A9W8AK43</accession>
<dbReference type="EMBL" id="JANBPT010000060">
    <property type="protein sequence ID" value="KAJ1928755.1"/>
    <property type="molecule type" value="Genomic_DNA"/>
</dbReference>
<dbReference type="OrthoDB" id="10256743at2759"/>
<protein>
    <recommendedName>
        <fullName evidence="4">R3H-associated N-terminal domain-containing protein</fullName>
    </recommendedName>
</protein>
<evidence type="ECO:0000256" key="1">
    <source>
        <dbReference type="SAM" id="MobiDB-lite"/>
    </source>
</evidence>
<comment type="caution">
    <text evidence="2">The sequence shown here is derived from an EMBL/GenBank/DDBJ whole genome shotgun (WGS) entry which is preliminary data.</text>
</comment>
<name>A0A9W8AK43_9FUNG</name>
<organism evidence="2 3">
    <name type="scientific">Tieghemiomyces parasiticus</name>
    <dbReference type="NCBI Taxonomy" id="78921"/>
    <lineage>
        <taxon>Eukaryota</taxon>
        <taxon>Fungi</taxon>
        <taxon>Fungi incertae sedis</taxon>
        <taxon>Zoopagomycota</taxon>
        <taxon>Kickxellomycotina</taxon>
        <taxon>Dimargaritomycetes</taxon>
        <taxon>Dimargaritales</taxon>
        <taxon>Dimargaritaceae</taxon>
        <taxon>Tieghemiomyces</taxon>
    </lineage>
</organism>